<keyword evidence="1" id="KW-0805">Transcription regulation</keyword>
<evidence type="ECO:0000259" key="4">
    <source>
        <dbReference type="PROSITE" id="PS50977"/>
    </source>
</evidence>
<dbReference type="AlphaFoldDB" id="A0A160TAF3"/>
<protein>
    <submittedName>
        <fullName evidence="5">Transcriptional regulator, TetR family</fullName>
    </submittedName>
</protein>
<gene>
    <name evidence="5" type="ORF">MGWOODY_Tha1496</name>
</gene>
<name>A0A160TAF3_9ZZZZ</name>
<dbReference type="PANTHER" id="PTHR30055:SF234">
    <property type="entry name" value="HTH-TYPE TRANSCRIPTIONAL REGULATOR BETI"/>
    <property type="match status" value="1"/>
</dbReference>
<dbReference type="EMBL" id="CZQC01000037">
    <property type="protein sequence ID" value="CUS41270.1"/>
    <property type="molecule type" value="Genomic_DNA"/>
</dbReference>
<keyword evidence="3" id="KW-0804">Transcription</keyword>
<keyword evidence="2" id="KW-0238">DNA-binding</keyword>
<evidence type="ECO:0000256" key="2">
    <source>
        <dbReference type="ARBA" id="ARBA00023125"/>
    </source>
</evidence>
<dbReference type="PANTHER" id="PTHR30055">
    <property type="entry name" value="HTH-TYPE TRANSCRIPTIONAL REGULATOR RUTR"/>
    <property type="match status" value="1"/>
</dbReference>
<dbReference type="GO" id="GO:0003700">
    <property type="term" value="F:DNA-binding transcription factor activity"/>
    <property type="evidence" value="ECO:0007669"/>
    <property type="project" value="TreeGrafter"/>
</dbReference>
<dbReference type="Gene3D" id="1.10.357.10">
    <property type="entry name" value="Tetracycline Repressor, domain 2"/>
    <property type="match status" value="1"/>
</dbReference>
<dbReference type="PROSITE" id="PS50977">
    <property type="entry name" value="HTH_TETR_2"/>
    <property type="match status" value="1"/>
</dbReference>
<dbReference type="InterPro" id="IPR009057">
    <property type="entry name" value="Homeodomain-like_sf"/>
</dbReference>
<proteinExistence type="predicted"/>
<evidence type="ECO:0000256" key="1">
    <source>
        <dbReference type="ARBA" id="ARBA00023015"/>
    </source>
</evidence>
<sequence>MISLAWLYQQYENLKKAHEEYLQRHCWKHAAAANAQPEGVMCSTNSKDNDKSGLCILGHRTSFFAPKPRLSREEKWAERENELLDIALHLLEQEGFAEFSMEKLIRNCNFSKGTVYNHFSGKEDCQAALCLRGMHYVGELMTRAYAFDGHARERLLAFHFAYSLYSRVNPTMFLSVITCRTPGFQEKVAPERALKIIEMDRYLFQLAGDALRKARDEGALPVDENLDEIALTFLNWSTSFGVCALTTTGFDTESSRAIRQRNLPLMAANLMMDGMGVMPSSKEWDYDKTWDRIAQEVFAPELTMLLHNQRPELAPQGEQ</sequence>
<feature type="domain" description="HTH tetR-type" evidence="4">
    <location>
        <begin position="77"/>
        <end position="137"/>
    </location>
</feature>
<dbReference type="PRINTS" id="PR00455">
    <property type="entry name" value="HTHTETR"/>
</dbReference>
<organism evidence="5">
    <name type="scientific">hydrothermal vent metagenome</name>
    <dbReference type="NCBI Taxonomy" id="652676"/>
    <lineage>
        <taxon>unclassified sequences</taxon>
        <taxon>metagenomes</taxon>
        <taxon>ecological metagenomes</taxon>
    </lineage>
</organism>
<dbReference type="Pfam" id="PF00440">
    <property type="entry name" value="TetR_N"/>
    <property type="match status" value="1"/>
</dbReference>
<dbReference type="InterPro" id="IPR050109">
    <property type="entry name" value="HTH-type_TetR-like_transc_reg"/>
</dbReference>
<evidence type="ECO:0000313" key="5">
    <source>
        <dbReference type="EMBL" id="CUS41270.1"/>
    </source>
</evidence>
<accession>A0A160TAF3</accession>
<dbReference type="InterPro" id="IPR001647">
    <property type="entry name" value="HTH_TetR"/>
</dbReference>
<evidence type="ECO:0000256" key="3">
    <source>
        <dbReference type="ARBA" id="ARBA00023163"/>
    </source>
</evidence>
<reference evidence="5" key="1">
    <citation type="submission" date="2015-10" db="EMBL/GenBank/DDBJ databases">
        <authorList>
            <person name="Gilbert D.G."/>
        </authorList>
    </citation>
    <scope>NUCLEOTIDE SEQUENCE</scope>
</reference>
<dbReference type="GO" id="GO:0000976">
    <property type="term" value="F:transcription cis-regulatory region binding"/>
    <property type="evidence" value="ECO:0007669"/>
    <property type="project" value="TreeGrafter"/>
</dbReference>
<dbReference type="SUPFAM" id="SSF46689">
    <property type="entry name" value="Homeodomain-like"/>
    <property type="match status" value="1"/>
</dbReference>